<gene>
    <name evidence="1" type="ORF">EV182_004255</name>
</gene>
<comment type="caution">
    <text evidence="1">The sequence shown here is derived from an EMBL/GenBank/DDBJ whole genome shotgun (WGS) entry which is preliminary data.</text>
</comment>
<evidence type="ECO:0000313" key="1">
    <source>
        <dbReference type="EMBL" id="KAJ1678339.1"/>
    </source>
</evidence>
<dbReference type="EMBL" id="JAMZIH010001266">
    <property type="protein sequence ID" value="KAJ1678339.1"/>
    <property type="molecule type" value="Genomic_DNA"/>
</dbReference>
<name>A0ACC1HWS5_9FUNG</name>
<dbReference type="Proteomes" id="UP001145114">
    <property type="component" value="Unassembled WGS sequence"/>
</dbReference>
<protein>
    <submittedName>
        <fullName evidence="1">Uncharacterized protein</fullName>
    </submittedName>
</protein>
<evidence type="ECO:0000313" key="2">
    <source>
        <dbReference type="Proteomes" id="UP001145114"/>
    </source>
</evidence>
<proteinExistence type="predicted"/>
<organism evidence="1 2">
    <name type="scientific">Spiromyces aspiralis</name>
    <dbReference type="NCBI Taxonomy" id="68401"/>
    <lineage>
        <taxon>Eukaryota</taxon>
        <taxon>Fungi</taxon>
        <taxon>Fungi incertae sedis</taxon>
        <taxon>Zoopagomycota</taxon>
        <taxon>Kickxellomycotina</taxon>
        <taxon>Kickxellomycetes</taxon>
        <taxon>Kickxellales</taxon>
        <taxon>Kickxellaceae</taxon>
        <taxon>Spiromyces</taxon>
    </lineage>
</organism>
<accession>A0ACC1HWS5</accession>
<sequence length="619" mass="70145">MPLLLQWLERLNYLPSHYASQEPVLALHQQLYGIIRNYGTNSNNQTAQTELTKHTALVLHRSVELSRASGSYSVALSSLLQAETSNPRLFQLHPALHHERAQVLWESNNKFEATKYLQRAVNAMYRAIEAAVKGVIGPPPSVPDPLDLVMPADNVKAAQFKAAYTNAVVDLAEWQGELHEANIMTIVGHYEKVMRVQEDGKVHYALGKFYDNILKAAIEKSQQISDPAKDLTNRAVQYDIQYLFQALPRLLMVWMDFGQMVLSPPDCEDSRIKERFNNSNRIMSNLARRLPAYNFLMVFSQIVSRICHPNPDVLAIIERIIRSVLLLYPQQGLWQLSAVSRSRYQVRANRCSSIISKVLADPEAEVGLHTPHSLIQHVTKLNQKLLELCNKSVGSRSVTTLSMARDFPSLNRMAPIEVIVPIQSSLIPKFPTYSDNTVTSSYLTSVRLHSSRNGGDLATPEAGTLTQHIRARMFKPFPSTLATISGFRDRVELINSLVRPKRITIVGSDGREYSFLCKPKDDLRKDSRLMEFNSMINQFLKTDLESRKRGLHIRTYSVVPLNEECGLIEWVNYTVGIRRVLVKLYREKGLTVPNSVVKGILELNKPSPEEIFLKKLLPK</sequence>
<keyword evidence="2" id="KW-1185">Reference proteome</keyword>
<reference evidence="1" key="1">
    <citation type="submission" date="2022-06" db="EMBL/GenBank/DDBJ databases">
        <title>Phylogenomic reconstructions and comparative analyses of Kickxellomycotina fungi.</title>
        <authorList>
            <person name="Reynolds N.K."/>
            <person name="Stajich J.E."/>
            <person name="Barry K."/>
            <person name="Grigoriev I.V."/>
            <person name="Crous P."/>
            <person name="Smith M.E."/>
        </authorList>
    </citation>
    <scope>NUCLEOTIDE SEQUENCE</scope>
    <source>
        <strain evidence="1">RSA 2271</strain>
    </source>
</reference>